<sequence length="51" mass="5432">MGSTSVEKLLENGVGVHFSGLHVDDLEPRNSEEPLATSTTENGYGEPFIIG</sequence>
<gene>
    <name evidence="2" type="ORF">MUK42_16469</name>
</gene>
<evidence type="ECO:0000256" key="1">
    <source>
        <dbReference type="SAM" id="MobiDB-lite"/>
    </source>
</evidence>
<feature type="region of interest" description="Disordered" evidence="1">
    <location>
        <begin position="24"/>
        <end position="51"/>
    </location>
</feature>
<dbReference type="EMBL" id="CP097510">
    <property type="protein sequence ID" value="URE23980.1"/>
    <property type="molecule type" value="Genomic_DNA"/>
</dbReference>
<dbReference type="OrthoDB" id="10257085at2759"/>
<evidence type="ECO:0000313" key="3">
    <source>
        <dbReference type="Proteomes" id="UP001055439"/>
    </source>
</evidence>
<organism evidence="2 3">
    <name type="scientific">Musa troglodytarum</name>
    <name type="common">fe'i banana</name>
    <dbReference type="NCBI Taxonomy" id="320322"/>
    <lineage>
        <taxon>Eukaryota</taxon>
        <taxon>Viridiplantae</taxon>
        <taxon>Streptophyta</taxon>
        <taxon>Embryophyta</taxon>
        <taxon>Tracheophyta</taxon>
        <taxon>Spermatophyta</taxon>
        <taxon>Magnoliopsida</taxon>
        <taxon>Liliopsida</taxon>
        <taxon>Zingiberales</taxon>
        <taxon>Musaceae</taxon>
        <taxon>Musa</taxon>
    </lineage>
</organism>
<protein>
    <submittedName>
        <fullName evidence="2">Uridine kinase</fullName>
    </submittedName>
</protein>
<keyword evidence="2" id="KW-0418">Kinase</keyword>
<dbReference type="AlphaFoldDB" id="A0A9E7GZG3"/>
<accession>A0A9E7GZG3</accession>
<evidence type="ECO:0000313" key="2">
    <source>
        <dbReference type="EMBL" id="URE23980.1"/>
    </source>
</evidence>
<name>A0A9E7GZG3_9LILI</name>
<keyword evidence="3" id="KW-1185">Reference proteome</keyword>
<proteinExistence type="predicted"/>
<dbReference type="Proteomes" id="UP001055439">
    <property type="component" value="Chromosome 8"/>
</dbReference>
<keyword evidence="2" id="KW-0808">Transferase</keyword>
<dbReference type="GO" id="GO:0016301">
    <property type="term" value="F:kinase activity"/>
    <property type="evidence" value="ECO:0007669"/>
    <property type="project" value="UniProtKB-KW"/>
</dbReference>
<reference evidence="2" key="1">
    <citation type="submission" date="2022-05" db="EMBL/GenBank/DDBJ databases">
        <title>The Musa troglodytarum L. genome provides insights into the mechanism of non-climacteric behaviour and enrichment of carotenoids.</title>
        <authorList>
            <person name="Wang J."/>
        </authorList>
    </citation>
    <scope>NUCLEOTIDE SEQUENCE</scope>
    <source>
        <tissue evidence="2">Leaf</tissue>
    </source>
</reference>